<name>A0A1H1Y6Z0_9MICO</name>
<feature type="domain" description="Ketoreductase" evidence="2">
    <location>
        <begin position="9"/>
        <end position="182"/>
    </location>
</feature>
<dbReference type="OrthoDB" id="9804774at2"/>
<dbReference type="PRINTS" id="PR00081">
    <property type="entry name" value="GDHRDH"/>
</dbReference>
<dbReference type="PRINTS" id="PR00080">
    <property type="entry name" value="SDRFAMILY"/>
</dbReference>
<dbReference type="GO" id="GO:0030497">
    <property type="term" value="P:fatty acid elongation"/>
    <property type="evidence" value="ECO:0007669"/>
    <property type="project" value="TreeGrafter"/>
</dbReference>
<comment type="similarity">
    <text evidence="1">Belongs to the short-chain dehydrogenases/reductases (SDR) family.</text>
</comment>
<gene>
    <name evidence="3" type="ORF">SAMN04489752_3574</name>
</gene>
<dbReference type="InterPro" id="IPR036291">
    <property type="entry name" value="NAD(P)-bd_dom_sf"/>
</dbReference>
<dbReference type="SMART" id="SM00822">
    <property type="entry name" value="PKS_KR"/>
    <property type="match status" value="1"/>
</dbReference>
<evidence type="ECO:0000313" key="3">
    <source>
        <dbReference type="EMBL" id="SDT17213.1"/>
    </source>
</evidence>
<sequence length="238" mass="24654">MAETQATDRELVLTGGSAGIGEALAADFRNGWTVTSVSRSLPKNPLDGVNYVAGDVSDETAANAVKESLASRSSESIHSLVHCAGVAGFGPFMSMDKKDWERTLLLNLHGTMNFVQDVAPLVQDGGRIVLFSSGTVFKAPAGAAAYAASKAGIIGFSRSLAAELGERNITVNVVAPGLVITALATDLAAGEEKNIATRAIKRPAVVEDFVGPTKFFLSEGAGFVTGQTLVVDGGSIRR</sequence>
<protein>
    <submittedName>
        <fullName evidence="3">3-oxoacyl-[acyl-carrier protein] reductase</fullName>
    </submittedName>
</protein>
<dbReference type="InterPro" id="IPR057326">
    <property type="entry name" value="KR_dom"/>
</dbReference>
<evidence type="ECO:0000259" key="2">
    <source>
        <dbReference type="SMART" id="SM00822"/>
    </source>
</evidence>
<dbReference type="CDD" id="cd05233">
    <property type="entry name" value="SDR_c"/>
    <property type="match status" value="1"/>
</dbReference>
<dbReference type="EMBL" id="LT629766">
    <property type="protein sequence ID" value="SDT17213.1"/>
    <property type="molecule type" value="Genomic_DNA"/>
</dbReference>
<dbReference type="PANTHER" id="PTHR42760">
    <property type="entry name" value="SHORT-CHAIN DEHYDROGENASES/REDUCTASES FAMILY MEMBER"/>
    <property type="match status" value="1"/>
</dbReference>
<dbReference type="STRING" id="1136497.SAMN04489752_3574"/>
<dbReference type="InterPro" id="IPR002347">
    <property type="entry name" value="SDR_fam"/>
</dbReference>
<dbReference type="Pfam" id="PF13561">
    <property type="entry name" value="adh_short_C2"/>
    <property type="match status" value="1"/>
</dbReference>
<dbReference type="GO" id="GO:0016616">
    <property type="term" value="F:oxidoreductase activity, acting on the CH-OH group of donors, NAD or NADP as acceptor"/>
    <property type="evidence" value="ECO:0007669"/>
    <property type="project" value="TreeGrafter"/>
</dbReference>
<dbReference type="RefSeq" id="WP_092016844.1">
    <property type="nucleotide sequence ID" value="NZ_LT629766.1"/>
</dbReference>
<accession>A0A1H1Y6Z0</accession>
<dbReference type="AlphaFoldDB" id="A0A1H1Y6Z0"/>
<dbReference type="Gene3D" id="3.40.50.720">
    <property type="entry name" value="NAD(P)-binding Rossmann-like Domain"/>
    <property type="match status" value="1"/>
</dbReference>
<organism evidence="3 4">
    <name type="scientific">Brevibacterium siliguriense</name>
    <dbReference type="NCBI Taxonomy" id="1136497"/>
    <lineage>
        <taxon>Bacteria</taxon>
        <taxon>Bacillati</taxon>
        <taxon>Actinomycetota</taxon>
        <taxon>Actinomycetes</taxon>
        <taxon>Micrococcales</taxon>
        <taxon>Brevibacteriaceae</taxon>
        <taxon>Brevibacterium</taxon>
    </lineage>
</organism>
<evidence type="ECO:0000313" key="4">
    <source>
        <dbReference type="Proteomes" id="UP000199597"/>
    </source>
</evidence>
<dbReference type="InterPro" id="IPR020904">
    <property type="entry name" value="Sc_DH/Rdtase_CS"/>
</dbReference>
<dbReference type="PROSITE" id="PS00061">
    <property type="entry name" value="ADH_SHORT"/>
    <property type="match status" value="1"/>
</dbReference>
<keyword evidence="4" id="KW-1185">Reference proteome</keyword>
<dbReference type="PANTHER" id="PTHR42760:SF40">
    <property type="entry name" value="3-OXOACYL-[ACYL-CARRIER-PROTEIN] REDUCTASE, CHLOROPLASTIC"/>
    <property type="match status" value="1"/>
</dbReference>
<reference evidence="4" key="1">
    <citation type="submission" date="2016-10" db="EMBL/GenBank/DDBJ databases">
        <authorList>
            <person name="Varghese N."/>
            <person name="Submissions S."/>
        </authorList>
    </citation>
    <scope>NUCLEOTIDE SEQUENCE [LARGE SCALE GENOMIC DNA]</scope>
    <source>
        <strain evidence="4">DSM 23676</strain>
    </source>
</reference>
<dbReference type="Proteomes" id="UP000199597">
    <property type="component" value="Chromosome I"/>
</dbReference>
<dbReference type="SUPFAM" id="SSF51735">
    <property type="entry name" value="NAD(P)-binding Rossmann-fold domains"/>
    <property type="match status" value="1"/>
</dbReference>
<evidence type="ECO:0000256" key="1">
    <source>
        <dbReference type="ARBA" id="ARBA00006484"/>
    </source>
</evidence>
<proteinExistence type="inferred from homology"/>